<name>A0A834AH85_9CHIR</name>
<dbReference type="EMBL" id="JABVXQ010000005">
    <property type="protein sequence ID" value="KAF6109651.1"/>
    <property type="molecule type" value="Genomic_DNA"/>
</dbReference>
<gene>
    <name evidence="1" type="ORF">HJG60_010889</name>
</gene>
<evidence type="ECO:0000313" key="2">
    <source>
        <dbReference type="Proteomes" id="UP000664940"/>
    </source>
</evidence>
<proteinExistence type="predicted"/>
<reference evidence="1 2" key="1">
    <citation type="journal article" date="2020" name="Nature">
        <title>Six reference-quality genomes reveal evolution of bat adaptations.</title>
        <authorList>
            <person name="Jebb D."/>
            <person name="Huang Z."/>
            <person name="Pippel M."/>
            <person name="Hughes G.M."/>
            <person name="Lavrichenko K."/>
            <person name="Devanna P."/>
            <person name="Winkler S."/>
            <person name="Jermiin L.S."/>
            <person name="Skirmuntt E.C."/>
            <person name="Katzourakis A."/>
            <person name="Burkitt-Gray L."/>
            <person name="Ray D.A."/>
            <person name="Sullivan K.A.M."/>
            <person name="Roscito J.G."/>
            <person name="Kirilenko B.M."/>
            <person name="Davalos L.M."/>
            <person name="Corthals A.P."/>
            <person name="Power M.L."/>
            <person name="Jones G."/>
            <person name="Ransome R.D."/>
            <person name="Dechmann D.K.N."/>
            <person name="Locatelli A.G."/>
            <person name="Puechmaille S.J."/>
            <person name="Fedrigo O."/>
            <person name="Jarvis E.D."/>
            <person name="Hiller M."/>
            <person name="Vernes S.C."/>
            <person name="Myers E.W."/>
            <person name="Teeling E.C."/>
        </authorList>
    </citation>
    <scope>NUCLEOTIDE SEQUENCE [LARGE SCALE GENOMIC DNA]</scope>
    <source>
        <strain evidence="1">Bat1K_MPI-CBG_1</strain>
    </source>
</reference>
<dbReference type="AlphaFoldDB" id="A0A834AH85"/>
<evidence type="ECO:0000313" key="1">
    <source>
        <dbReference type="EMBL" id="KAF6109651.1"/>
    </source>
</evidence>
<organism evidence="1 2">
    <name type="scientific">Phyllostomus discolor</name>
    <name type="common">pale spear-nosed bat</name>
    <dbReference type="NCBI Taxonomy" id="89673"/>
    <lineage>
        <taxon>Eukaryota</taxon>
        <taxon>Metazoa</taxon>
        <taxon>Chordata</taxon>
        <taxon>Craniata</taxon>
        <taxon>Vertebrata</taxon>
        <taxon>Euteleostomi</taxon>
        <taxon>Mammalia</taxon>
        <taxon>Eutheria</taxon>
        <taxon>Laurasiatheria</taxon>
        <taxon>Chiroptera</taxon>
        <taxon>Yangochiroptera</taxon>
        <taxon>Phyllostomidae</taxon>
        <taxon>Phyllostominae</taxon>
        <taxon>Phyllostomus</taxon>
    </lineage>
</organism>
<protein>
    <submittedName>
        <fullName evidence="1">Uncharacterized protein</fullName>
    </submittedName>
</protein>
<accession>A0A834AH85</accession>
<dbReference type="Proteomes" id="UP000664940">
    <property type="component" value="Unassembled WGS sequence"/>
</dbReference>
<sequence>MRPLSAKGYLLQPANVIPLGIGLCLGGRVVSYYLPGSAFSSSTDMPLGCVQSQQSLCTWGGKVYQTGVTSRTMKYQTRRCQAYGTLHPPDLGPTPRATVTCRRATTVLALQWYQHQYQQL</sequence>
<comment type="caution">
    <text evidence="1">The sequence shown here is derived from an EMBL/GenBank/DDBJ whole genome shotgun (WGS) entry which is preliminary data.</text>
</comment>